<dbReference type="PROSITE" id="PS51183">
    <property type="entry name" value="JMJN"/>
    <property type="match status" value="1"/>
</dbReference>
<evidence type="ECO:0000259" key="9">
    <source>
        <dbReference type="PROSITE" id="PS51184"/>
    </source>
</evidence>
<dbReference type="AlphaFoldDB" id="A0AAF0EVT9"/>
<dbReference type="EMBL" id="CP119879">
    <property type="protein sequence ID" value="WFD35246.1"/>
    <property type="molecule type" value="Genomic_DNA"/>
</dbReference>
<dbReference type="SMART" id="SM00558">
    <property type="entry name" value="JmjC"/>
    <property type="match status" value="1"/>
</dbReference>
<dbReference type="PANTHER" id="PTHR10694">
    <property type="entry name" value="LYSINE-SPECIFIC DEMETHYLASE"/>
    <property type="match status" value="1"/>
</dbReference>
<dbReference type="CDD" id="cd15571">
    <property type="entry name" value="ePHD"/>
    <property type="match status" value="1"/>
</dbReference>
<evidence type="ECO:0000256" key="5">
    <source>
        <dbReference type="ARBA" id="ARBA00022833"/>
    </source>
</evidence>
<dbReference type="Proteomes" id="UP001219933">
    <property type="component" value="Chromosome 3"/>
</dbReference>
<dbReference type="Pfam" id="PF13832">
    <property type="entry name" value="zf-HC5HC2H_2"/>
    <property type="match status" value="1"/>
</dbReference>
<evidence type="ECO:0000256" key="1">
    <source>
        <dbReference type="ARBA" id="ARBA00009711"/>
    </source>
</evidence>
<feature type="domain" description="PHD-type" evidence="10">
    <location>
        <begin position="508"/>
        <end position="657"/>
    </location>
</feature>
<comment type="similarity">
    <text evidence="1">Belongs to the JHDM3 histone demethylase family.</text>
</comment>
<keyword evidence="5" id="KW-0862">Zinc</keyword>
<dbReference type="PANTHER" id="PTHR10694:SF7">
    <property type="entry name" value="[HISTONE H3]-TRIMETHYL-L-LYSINE(9) DEMETHYLASE"/>
    <property type="match status" value="1"/>
</dbReference>
<evidence type="ECO:0000313" key="11">
    <source>
        <dbReference type="EMBL" id="WFD35246.1"/>
    </source>
</evidence>
<evidence type="ECO:0000259" key="8">
    <source>
        <dbReference type="PROSITE" id="PS51183"/>
    </source>
</evidence>
<dbReference type="PROSITE" id="PS51184">
    <property type="entry name" value="JMJC"/>
    <property type="match status" value="1"/>
</dbReference>
<evidence type="ECO:0000256" key="3">
    <source>
        <dbReference type="ARBA" id="ARBA00022723"/>
    </source>
</evidence>
<dbReference type="Gene3D" id="3.30.40.10">
    <property type="entry name" value="Zinc/RING finger domain, C3HC4 (zinc finger)"/>
    <property type="match status" value="1"/>
</dbReference>
<gene>
    <name evidence="11" type="ORF">MCUN1_002097</name>
</gene>
<evidence type="ECO:0000256" key="4">
    <source>
        <dbReference type="ARBA" id="ARBA00022771"/>
    </source>
</evidence>
<keyword evidence="4" id="KW-0863">Zinc-finger</keyword>
<dbReference type="InterPro" id="IPR013083">
    <property type="entry name" value="Znf_RING/FYVE/PHD"/>
</dbReference>
<dbReference type="GO" id="GO:0005634">
    <property type="term" value="C:nucleus"/>
    <property type="evidence" value="ECO:0007669"/>
    <property type="project" value="TreeGrafter"/>
</dbReference>
<dbReference type="SUPFAM" id="SSF51197">
    <property type="entry name" value="Clavaminate synthase-like"/>
    <property type="match status" value="1"/>
</dbReference>
<sequence>MTEASDSGSGAPFTVPKAPLADVGPAYYYPVDALVPTHTDEKPTLDSYSGAEGIPVFTPTMAEFSDFYAYCRAIDPWGMKSGIVKIVPPREWTDALPKYAPQEPDGAPLECVRIKNAITQHFLPAGPGLWRQTNITRTSSVWDPKQWADVCSHPSQRGPPLARVRRKLAAAVAAEQVHSNRFDEQASAASAISHGRVTRSGGASPAPSGRSASRAPAKTTKDEWLAFDPENCWLDEAHGADEERPQPGAWDAQICRILESEYWKSLNLGKPPMYGADLQGTLFDERTGSWNVGHLESLLTHLHISSVLPGVTTPYLYFGMWRASFAWHVEDMDLHSINYIHFGAPKQWYSIRQADRQRFESIMSAAFPSDARSCSNFMRHKSFVASPSFLASHGVKPLRLVQHAREFVITYPYGYHSGYNLGYNCAESVNFALPSWIDIGLKADYCKCAQAQESVRIDVRAILEDNKHLPEVAHVMQMQTQTQQKKRPREAQLLPPPKITRLANNDNTRYCVFCAAGPDDSLTPLPSGAVAALQRAPASRKSVEACSGRVSAHGLCAAFIPETWVEDSEVKGAENIEKARWGLKCAVCTDAKAARHGAKIQCTKGKCPRSAHVSCALDEPSGWFLDICEGPVADKLEGIKNGASTDERLVVLCRGHNPLWQEQEAARRAAEMYERIHAIEPGSWVRIKTGGGMWSTRLLSIDDETLQVVVDSEPEAGLPLESAQGVRVPWAKVLQKSDGPEGPSNPGANNTNSTTTDSSIDSLGPRVRKPKAVPSEFIAD</sequence>
<protein>
    <recommendedName>
        <fullName evidence="2">[histone H3]-trimethyl-L-lysine(9) demethylase</fullName>
        <ecNumber evidence="2">1.14.11.66</ecNumber>
    </recommendedName>
</protein>
<comment type="catalytic activity">
    <reaction evidence="6">
        <text>N(6),N(6),N(6)-trimethyl-L-lysyl(9)-[histone H3] + 2 2-oxoglutarate + 2 O2 = N(6)-methyl-L-lysyl(9)-[histone H3] + 2 formaldehyde + 2 succinate + 2 CO2</text>
        <dbReference type="Rhea" id="RHEA:60200"/>
        <dbReference type="Rhea" id="RHEA-COMP:15538"/>
        <dbReference type="Rhea" id="RHEA-COMP:15542"/>
        <dbReference type="ChEBI" id="CHEBI:15379"/>
        <dbReference type="ChEBI" id="CHEBI:16526"/>
        <dbReference type="ChEBI" id="CHEBI:16810"/>
        <dbReference type="ChEBI" id="CHEBI:16842"/>
        <dbReference type="ChEBI" id="CHEBI:30031"/>
        <dbReference type="ChEBI" id="CHEBI:61929"/>
        <dbReference type="ChEBI" id="CHEBI:61961"/>
        <dbReference type="EC" id="1.14.11.66"/>
    </reaction>
</comment>
<organism evidence="11 12">
    <name type="scientific">Malassezia cuniculi</name>
    <dbReference type="NCBI Taxonomy" id="948313"/>
    <lineage>
        <taxon>Eukaryota</taxon>
        <taxon>Fungi</taxon>
        <taxon>Dikarya</taxon>
        <taxon>Basidiomycota</taxon>
        <taxon>Ustilaginomycotina</taxon>
        <taxon>Malasseziomycetes</taxon>
        <taxon>Malasseziales</taxon>
        <taxon>Malasseziaceae</taxon>
        <taxon>Malassezia</taxon>
    </lineage>
</organism>
<feature type="region of interest" description="Disordered" evidence="7">
    <location>
        <begin position="180"/>
        <end position="221"/>
    </location>
</feature>
<keyword evidence="12" id="KW-1185">Reference proteome</keyword>
<feature type="domain" description="JmjC" evidence="9">
    <location>
        <begin position="284"/>
        <end position="448"/>
    </location>
</feature>
<dbReference type="SMART" id="SM00545">
    <property type="entry name" value="JmjN"/>
    <property type="match status" value="1"/>
</dbReference>
<evidence type="ECO:0000256" key="2">
    <source>
        <dbReference type="ARBA" id="ARBA00012900"/>
    </source>
</evidence>
<reference evidence="11" key="1">
    <citation type="submission" date="2023-03" db="EMBL/GenBank/DDBJ databases">
        <title>Mating type loci evolution in Malassezia.</title>
        <authorList>
            <person name="Coelho M.A."/>
        </authorList>
    </citation>
    <scope>NUCLEOTIDE SEQUENCE</scope>
    <source>
        <strain evidence="11">CBS 11721</strain>
    </source>
</reference>
<dbReference type="Pfam" id="PF02375">
    <property type="entry name" value="JmjN"/>
    <property type="match status" value="1"/>
</dbReference>
<dbReference type="EC" id="1.14.11.66" evidence="2"/>
<evidence type="ECO:0000256" key="7">
    <source>
        <dbReference type="SAM" id="MobiDB-lite"/>
    </source>
</evidence>
<dbReference type="GO" id="GO:0051864">
    <property type="term" value="F:histone H3K36 demethylase activity"/>
    <property type="evidence" value="ECO:0007669"/>
    <property type="project" value="TreeGrafter"/>
</dbReference>
<feature type="region of interest" description="Disordered" evidence="7">
    <location>
        <begin position="735"/>
        <end position="780"/>
    </location>
</feature>
<feature type="compositionally biased region" description="Low complexity" evidence="7">
    <location>
        <begin position="749"/>
        <end position="762"/>
    </location>
</feature>
<keyword evidence="3" id="KW-0479">Metal-binding</keyword>
<dbReference type="InterPro" id="IPR003349">
    <property type="entry name" value="JmjN"/>
</dbReference>
<dbReference type="GO" id="GO:0000785">
    <property type="term" value="C:chromatin"/>
    <property type="evidence" value="ECO:0007669"/>
    <property type="project" value="TreeGrafter"/>
</dbReference>
<accession>A0AAF0EVT9</accession>
<dbReference type="Pfam" id="PF02373">
    <property type="entry name" value="JmjC"/>
    <property type="match status" value="1"/>
</dbReference>
<name>A0AAF0EVT9_9BASI</name>
<dbReference type="GO" id="GO:0140684">
    <property type="term" value="F:histone H3K9me2/H3K9me3 demethylase activity"/>
    <property type="evidence" value="ECO:0007669"/>
    <property type="project" value="UniProtKB-EC"/>
</dbReference>
<evidence type="ECO:0000256" key="6">
    <source>
        <dbReference type="ARBA" id="ARBA00049349"/>
    </source>
</evidence>
<feature type="compositionally biased region" description="Low complexity" evidence="7">
    <location>
        <begin position="199"/>
        <end position="217"/>
    </location>
</feature>
<dbReference type="GO" id="GO:0010468">
    <property type="term" value="P:regulation of gene expression"/>
    <property type="evidence" value="ECO:0007669"/>
    <property type="project" value="TreeGrafter"/>
</dbReference>
<dbReference type="Gene3D" id="2.60.120.650">
    <property type="entry name" value="Cupin"/>
    <property type="match status" value="1"/>
</dbReference>
<evidence type="ECO:0000313" key="12">
    <source>
        <dbReference type="Proteomes" id="UP001219933"/>
    </source>
</evidence>
<evidence type="ECO:0000259" key="10">
    <source>
        <dbReference type="PROSITE" id="PS51805"/>
    </source>
</evidence>
<dbReference type="GO" id="GO:0008270">
    <property type="term" value="F:zinc ion binding"/>
    <property type="evidence" value="ECO:0007669"/>
    <property type="project" value="UniProtKB-KW"/>
</dbReference>
<dbReference type="InterPro" id="IPR034732">
    <property type="entry name" value="EPHD"/>
</dbReference>
<feature type="domain" description="JmjN" evidence="8">
    <location>
        <begin position="54"/>
        <end position="95"/>
    </location>
</feature>
<dbReference type="PROSITE" id="PS51805">
    <property type="entry name" value="EPHD"/>
    <property type="match status" value="1"/>
</dbReference>
<proteinExistence type="inferred from homology"/>
<dbReference type="InterPro" id="IPR003347">
    <property type="entry name" value="JmjC_dom"/>
</dbReference>